<feature type="domain" description="Tc1-like transposase DDE" evidence="1">
    <location>
        <begin position="6"/>
        <end position="146"/>
    </location>
</feature>
<dbReference type="WBParaSite" id="ACRNAN_scaffold8596.g18064.t1">
    <property type="protein sequence ID" value="ACRNAN_scaffold8596.g18064.t1"/>
    <property type="gene ID" value="ACRNAN_scaffold8596.g18064"/>
</dbReference>
<dbReference type="Pfam" id="PF13358">
    <property type="entry name" value="DDE_3"/>
    <property type="match status" value="1"/>
</dbReference>
<proteinExistence type="predicted"/>
<dbReference type="Gene3D" id="3.30.420.10">
    <property type="entry name" value="Ribonuclease H-like superfamily/Ribonuclease H"/>
    <property type="match status" value="1"/>
</dbReference>
<name>A0A914EKK4_9BILA</name>
<organism evidence="2 3">
    <name type="scientific">Acrobeloides nanus</name>
    <dbReference type="NCBI Taxonomy" id="290746"/>
    <lineage>
        <taxon>Eukaryota</taxon>
        <taxon>Metazoa</taxon>
        <taxon>Ecdysozoa</taxon>
        <taxon>Nematoda</taxon>
        <taxon>Chromadorea</taxon>
        <taxon>Rhabditida</taxon>
        <taxon>Tylenchina</taxon>
        <taxon>Cephalobomorpha</taxon>
        <taxon>Cephaloboidea</taxon>
        <taxon>Cephalobidae</taxon>
        <taxon>Acrobeloides</taxon>
    </lineage>
</organism>
<sequence>VYNPQNDRIYSKDPPEKEQRVVERVQKAQSVMVWAGVCATGKTPLVSVEPCVKINRHNYMEMLDQDCFPWTEQHFGNEWWCFQQDTAPAHKANETQDFLRDRCPDFITRDEWPPRSPDLNPLDYSVWSILEEKACAKPHTNVESLKRTLVKAWDEISVETLKKIVDDFPKRLKACVEADGGHFE</sequence>
<dbReference type="PANTHER" id="PTHR46068:SF1">
    <property type="entry name" value="TRANSPOSASE IS30-LIKE HTH DOMAIN-CONTAINING PROTEIN"/>
    <property type="match status" value="1"/>
</dbReference>
<dbReference type="Proteomes" id="UP000887540">
    <property type="component" value="Unplaced"/>
</dbReference>
<evidence type="ECO:0000313" key="2">
    <source>
        <dbReference type="Proteomes" id="UP000887540"/>
    </source>
</evidence>
<protein>
    <submittedName>
        <fullName evidence="3">Tc1-like transposase DDE domain-containing protein</fullName>
    </submittedName>
</protein>
<accession>A0A914EKK4</accession>
<evidence type="ECO:0000313" key="3">
    <source>
        <dbReference type="WBParaSite" id="ACRNAN_scaffold8596.g18064.t1"/>
    </source>
</evidence>
<dbReference type="AlphaFoldDB" id="A0A914EKK4"/>
<evidence type="ECO:0000259" key="1">
    <source>
        <dbReference type="Pfam" id="PF13358"/>
    </source>
</evidence>
<dbReference type="PANTHER" id="PTHR46068">
    <property type="entry name" value="PROTEIN CBG27172"/>
    <property type="match status" value="1"/>
</dbReference>
<dbReference type="InterPro" id="IPR038717">
    <property type="entry name" value="Tc1-like_DDE_dom"/>
</dbReference>
<reference evidence="3" key="1">
    <citation type="submission" date="2022-11" db="UniProtKB">
        <authorList>
            <consortium name="WormBaseParasite"/>
        </authorList>
    </citation>
    <scope>IDENTIFICATION</scope>
</reference>
<dbReference type="GO" id="GO:0003676">
    <property type="term" value="F:nucleic acid binding"/>
    <property type="evidence" value="ECO:0007669"/>
    <property type="project" value="InterPro"/>
</dbReference>
<keyword evidence="2" id="KW-1185">Reference proteome</keyword>
<dbReference type="InterPro" id="IPR036397">
    <property type="entry name" value="RNaseH_sf"/>
</dbReference>